<dbReference type="InterPro" id="IPR050266">
    <property type="entry name" value="AB_hydrolase_sf"/>
</dbReference>
<proteinExistence type="predicted"/>
<dbReference type="EMBL" id="POAF01000007">
    <property type="protein sequence ID" value="RBL99743.1"/>
    <property type="molecule type" value="Genomic_DNA"/>
</dbReference>
<protein>
    <submittedName>
        <fullName evidence="2">Alpha/beta hydrolase</fullName>
    </submittedName>
</protein>
<evidence type="ECO:0000313" key="3">
    <source>
        <dbReference type="Proteomes" id="UP000252167"/>
    </source>
</evidence>
<comment type="caution">
    <text evidence="2">The sequence shown here is derived from an EMBL/GenBank/DDBJ whole genome shotgun (WGS) entry which is preliminary data.</text>
</comment>
<dbReference type="Gene3D" id="3.40.50.1820">
    <property type="entry name" value="alpha/beta hydrolase"/>
    <property type="match status" value="1"/>
</dbReference>
<feature type="domain" description="AB hydrolase-1" evidence="1">
    <location>
        <begin position="25"/>
        <end position="234"/>
    </location>
</feature>
<evidence type="ECO:0000313" key="2">
    <source>
        <dbReference type="EMBL" id="RBL99743.1"/>
    </source>
</evidence>
<dbReference type="PANTHER" id="PTHR43798">
    <property type="entry name" value="MONOACYLGLYCEROL LIPASE"/>
    <property type="match status" value="1"/>
</dbReference>
<keyword evidence="3" id="KW-1185">Reference proteome</keyword>
<dbReference type="InterPro" id="IPR029058">
    <property type="entry name" value="AB_hydrolase_fold"/>
</dbReference>
<dbReference type="Proteomes" id="UP000252167">
    <property type="component" value="Unassembled WGS sequence"/>
</dbReference>
<dbReference type="GO" id="GO:0016020">
    <property type="term" value="C:membrane"/>
    <property type="evidence" value="ECO:0007669"/>
    <property type="project" value="TreeGrafter"/>
</dbReference>
<dbReference type="SUPFAM" id="SSF53474">
    <property type="entry name" value="alpha/beta-Hydrolases"/>
    <property type="match status" value="1"/>
</dbReference>
<dbReference type="PANTHER" id="PTHR43798:SF5">
    <property type="entry name" value="MONOACYLGLYCEROL LIPASE ABHD6"/>
    <property type="match status" value="1"/>
</dbReference>
<dbReference type="Pfam" id="PF12697">
    <property type="entry name" value="Abhydrolase_6"/>
    <property type="match status" value="1"/>
</dbReference>
<evidence type="ECO:0000259" key="1">
    <source>
        <dbReference type="Pfam" id="PF12697"/>
    </source>
</evidence>
<gene>
    <name evidence="2" type="ORF">C1H84_15175</name>
</gene>
<accession>A0A365YCL2</accession>
<reference evidence="2 3" key="1">
    <citation type="submission" date="2018-01" db="EMBL/GenBank/DDBJ databases">
        <title>Glutamicibacter soli strain NHPC-3 Whole genome sequence and assembly.</title>
        <authorList>
            <person name="Choudhury P."/>
            <person name="Gupta D."/>
            <person name="Sengupta K."/>
            <person name="Jawed A."/>
            <person name="Sultana N."/>
            <person name="Saha P."/>
        </authorList>
    </citation>
    <scope>NUCLEOTIDE SEQUENCE [LARGE SCALE GENOMIC DNA]</scope>
    <source>
        <strain evidence="2 3">NHPC-3</strain>
    </source>
</reference>
<dbReference type="GO" id="GO:0047372">
    <property type="term" value="F:monoacylglycerol lipase activity"/>
    <property type="evidence" value="ECO:0007669"/>
    <property type="project" value="TreeGrafter"/>
</dbReference>
<keyword evidence="2" id="KW-0378">Hydrolase</keyword>
<sequence>MIGSMTLDLNLRVIRTNSEVSGPSVLLIHGFASSGESNWERARWTNYFTDHGRNVLLVDLPGHGTDPHRNEGSWAPSQIRQALAAIVIDLDEGPVDVLGYSLGSRLAWEFAAWNPDLVEHLVMGGPGANDMLAGFEIEQARKFLASGEEINDDLTASIMQIVAAEPSNDAEALFKLIEGIKTEPFEPESKIPSTPTLLVAGDLDDLATTMPQLRRLLKNAGTRNEVLWLAGRNHANAVTSREFKEKTLEFLGA</sequence>
<dbReference type="AlphaFoldDB" id="A0A365YCL2"/>
<dbReference type="InterPro" id="IPR000073">
    <property type="entry name" value="AB_hydrolase_1"/>
</dbReference>
<dbReference type="GO" id="GO:0046464">
    <property type="term" value="P:acylglycerol catabolic process"/>
    <property type="evidence" value="ECO:0007669"/>
    <property type="project" value="TreeGrafter"/>
</dbReference>
<name>A0A365YCL2_9MICC</name>
<organism evidence="2 3">
    <name type="scientific">Glutamicibacter soli</name>
    <dbReference type="NCBI Taxonomy" id="453836"/>
    <lineage>
        <taxon>Bacteria</taxon>
        <taxon>Bacillati</taxon>
        <taxon>Actinomycetota</taxon>
        <taxon>Actinomycetes</taxon>
        <taxon>Micrococcales</taxon>
        <taxon>Micrococcaceae</taxon>
        <taxon>Glutamicibacter</taxon>
    </lineage>
</organism>